<dbReference type="EMBL" id="JAODUP010000006">
    <property type="protein sequence ID" value="KAK2169875.1"/>
    <property type="molecule type" value="Genomic_DNA"/>
</dbReference>
<dbReference type="InterPro" id="IPR011320">
    <property type="entry name" value="RNase_H1_N"/>
</dbReference>
<dbReference type="InterPro" id="IPR009027">
    <property type="entry name" value="Ribosomal_bL9/RNase_H1_N"/>
</dbReference>
<reference evidence="2" key="1">
    <citation type="journal article" date="2023" name="Mol. Biol. Evol.">
        <title>Third-Generation Sequencing Reveals the Adaptive Role of the Epigenome in Three Deep-Sea Polychaetes.</title>
        <authorList>
            <person name="Perez M."/>
            <person name="Aroh O."/>
            <person name="Sun Y."/>
            <person name="Lan Y."/>
            <person name="Juniper S.K."/>
            <person name="Young C.R."/>
            <person name="Angers B."/>
            <person name="Qian P.Y."/>
        </authorList>
    </citation>
    <scope>NUCLEOTIDE SEQUENCE</scope>
    <source>
        <strain evidence="2">P08H-3</strain>
    </source>
</reference>
<dbReference type="SUPFAM" id="SSF55658">
    <property type="entry name" value="L9 N-domain-like"/>
    <property type="match status" value="1"/>
</dbReference>
<organism evidence="2 3">
    <name type="scientific">Paralvinella palmiformis</name>
    <dbReference type="NCBI Taxonomy" id="53620"/>
    <lineage>
        <taxon>Eukaryota</taxon>
        <taxon>Metazoa</taxon>
        <taxon>Spiralia</taxon>
        <taxon>Lophotrochozoa</taxon>
        <taxon>Annelida</taxon>
        <taxon>Polychaeta</taxon>
        <taxon>Sedentaria</taxon>
        <taxon>Canalipalpata</taxon>
        <taxon>Terebellida</taxon>
        <taxon>Terebelliformia</taxon>
        <taxon>Alvinellidae</taxon>
        <taxon>Paralvinella</taxon>
    </lineage>
</organism>
<dbReference type="Pfam" id="PF01693">
    <property type="entry name" value="Cauli_VI"/>
    <property type="match status" value="1"/>
</dbReference>
<evidence type="ECO:0000313" key="3">
    <source>
        <dbReference type="Proteomes" id="UP001208570"/>
    </source>
</evidence>
<dbReference type="Proteomes" id="UP001208570">
    <property type="component" value="Unassembled WGS sequence"/>
</dbReference>
<dbReference type="Gene3D" id="3.40.970.10">
    <property type="entry name" value="Ribonuclease H1, N-terminal domain"/>
    <property type="match status" value="1"/>
</dbReference>
<accession>A0AAD9KFL4</accession>
<evidence type="ECO:0000313" key="2">
    <source>
        <dbReference type="EMBL" id="KAK2169875.1"/>
    </source>
</evidence>
<feature type="domain" description="Ribonuclease H1 N-terminal" evidence="1">
    <location>
        <begin position="5"/>
        <end position="42"/>
    </location>
</feature>
<evidence type="ECO:0000259" key="1">
    <source>
        <dbReference type="Pfam" id="PF01693"/>
    </source>
</evidence>
<gene>
    <name evidence="2" type="ORF">LSH36_6g05048</name>
</gene>
<keyword evidence="3" id="KW-1185">Reference proteome</keyword>
<dbReference type="AlphaFoldDB" id="A0AAD9KFL4"/>
<sequence length="137" mass="14960">MGKVYYGVACDTVPGNYTTWSLASDQTDGFSGACNAGFDELKSCVEFIVAIGSHSEDSIKVHVLPSTNTDIDLTSVKHVSVDMVIEPQVLVPDNRTELMRNVSVQLVSMETSLTLIPTIIQQHESPKQDNEGLKNIF</sequence>
<protein>
    <recommendedName>
        <fullName evidence="1">Ribonuclease H1 N-terminal domain-containing protein</fullName>
    </recommendedName>
</protein>
<comment type="caution">
    <text evidence="2">The sequence shown here is derived from an EMBL/GenBank/DDBJ whole genome shotgun (WGS) entry which is preliminary data.</text>
</comment>
<proteinExistence type="predicted"/>
<name>A0AAD9KFL4_9ANNE</name>
<dbReference type="InterPro" id="IPR037056">
    <property type="entry name" value="RNase_H1_N_sf"/>
</dbReference>